<dbReference type="InParanoid" id="A0A074Y2X1"/>
<dbReference type="PANTHER" id="PTHR31896:SF64">
    <property type="entry name" value="TRICHOTHECENE 3-O-ACETYLTRANSFERASE"/>
    <property type="match status" value="1"/>
</dbReference>
<evidence type="ECO:0000313" key="3">
    <source>
        <dbReference type="EMBL" id="KEQ92103.1"/>
    </source>
</evidence>
<dbReference type="FunCoup" id="A0A074Y2X1">
    <property type="interactions" value="66"/>
</dbReference>
<gene>
    <name evidence="3" type="ORF">AUEXF2481DRAFT_68998</name>
</gene>
<accession>A0A074Y2X1</accession>
<dbReference type="Proteomes" id="UP000030641">
    <property type="component" value="Unassembled WGS sequence"/>
</dbReference>
<dbReference type="AlphaFoldDB" id="A0A074Y2X1"/>
<dbReference type="Pfam" id="PF22664">
    <property type="entry name" value="TRI-like_N"/>
    <property type="match status" value="1"/>
</dbReference>
<evidence type="ECO:0000313" key="4">
    <source>
        <dbReference type="Proteomes" id="UP000030641"/>
    </source>
</evidence>
<dbReference type="InterPro" id="IPR054710">
    <property type="entry name" value="Tri101-like_N"/>
</dbReference>
<name>A0A074Y2X1_AURSE</name>
<keyword evidence="4" id="KW-1185">Reference proteome</keyword>
<organism evidence="3 4">
    <name type="scientific">Aureobasidium subglaciale (strain EXF-2481)</name>
    <name type="common">Aureobasidium pullulans var. subglaciale</name>
    <dbReference type="NCBI Taxonomy" id="1043005"/>
    <lineage>
        <taxon>Eukaryota</taxon>
        <taxon>Fungi</taxon>
        <taxon>Dikarya</taxon>
        <taxon>Ascomycota</taxon>
        <taxon>Pezizomycotina</taxon>
        <taxon>Dothideomycetes</taxon>
        <taxon>Dothideomycetidae</taxon>
        <taxon>Dothideales</taxon>
        <taxon>Saccotheciaceae</taxon>
        <taxon>Aureobasidium</taxon>
    </lineage>
</organism>
<dbReference type="GO" id="GO:0016740">
    <property type="term" value="F:transferase activity"/>
    <property type="evidence" value="ECO:0007669"/>
    <property type="project" value="UniProtKB-KW"/>
</dbReference>
<dbReference type="OMA" id="YMGQMGY"/>
<evidence type="ECO:0000259" key="2">
    <source>
        <dbReference type="Pfam" id="PF22664"/>
    </source>
</evidence>
<proteinExistence type="predicted"/>
<protein>
    <recommendedName>
        <fullName evidence="2">Trichothecene 3-O-acetyltransferase-like N-terminal domain-containing protein</fullName>
    </recommendedName>
</protein>
<dbReference type="HOGENOM" id="CLU_026450_5_0_1"/>
<dbReference type="GeneID" id="25370628"/>
<keyword evidence="1" id="KW-0808">Transferase</keyword>
<dbReference type="EMBL" id="KL584773">
    <property type="protein sequence ID" value="KEQ92103.1"/>
    <property type="molecule type" value="Genomic_DNA"/>
</dbReference>
<feature type="domain" description="Trichothecene 3-O-acetyltransferase-like N-terminal" evidence="2">
    <location>
        <begin position="38"/>
        <end position="175"/>
    </location>
</feature>
<sequence>MSPIDEKPIYADVLGQWPQLKTYNHGSALYGAINIPRENILREWEAAADALTAQIPWLIERVVHDGVSPGNTGKFYTAPWPSDLPPNKLLRFKDCTDLLLGYQELHDSQLPIQSLDGKIICPTPGFPLSYNEEEMGPAPACIIQLNFIKDGVIVTFSNHHNVMDGTGLFNVIGMMALLLSGKSLPQEAIEQGNRDRATVVPLYPDGVTIKDHSYLHAIQVPPPPPASGPVSKWLAVRFKKSALSPLKAFASDPEGFDKDVKFISSGDAVSALYWKTLASIRVKQGIVNPKASSKFSRAIDARSAVKVPMTFMGQMVHSVPTYFTHEQLIELPLSTIASALRKDLDATNNEYAVRSYATFIARHPDKSKLMYTGPFNRQTDIASSSMAQASLVLKFGLLGMPEFIRRPNLFPIPGTLYFYPPDVSGDLNLHVCLRDFEIKGLQADPLWGKAAELIG</sequence>
<dbReference type="InterPro" id="IPR023213">
    <property type="entry name" value="CAT-like_dom_sf"/>
</dbReference>
<dbReference type="Gene3D" id="3.30.559.10">
    <property type="entry name" value="Chloramphenicol acetyltransferase-like domain"/>
    <property type="match status" value="2"/>
</dbReference>
<dbReference type="RefSeq" id="XP_013340543.1">
    <property type="nucleotide sequence ID" value="XM_013485089.1"/>
</dbReference>
<reference evidence="3 4" key="1">
    <citation type="journal article" date="2014" name="BMC Genomics">
        <title>Genome sequencing of four Aureobasidium pullulans varieties: biotechnological potential, stress tolerance, and description of new species.</title>
        <authorList>
            <person name="Gostin Ar C."/>
            <person name="Ohm R.A."/>
            <person name="Kogej T."/>
            <person name="Sonjak S."/>
            <person name="Turk M."/>
            <person name="Zajc J."/>
            <person name="Zalar P."/>
            <person name="Grube M."/>
            <person name="Sun H."/>
            <person name="Han J."/>
            <person name="Sharma A."/>
            <person name="Chiniquy J."/>
            <person name="Ngan C.Y."/>
            <person name="Lipzen A."/>
            <person name="Barry K."/>
            <person name="Grigoriev I.V."/>
            <person name="Gunde-Cimerman N."/>
        </authorList>
    </citation>
    <scope>NUCLEOTIDE SEQUENCE [LARGE SCALE GENOMIC DNA]</scope>
    <source>
        <strain evidence="3 4">EXF-2481</strain>
    </source>
</reference>
<dbReference type="InterPro" id="IPR051283">
    <property type="entry name" value="Sec_Metabolite_Acyltrans"/>
</dbReference>
<dbReference type="STRING" id="1043005.A0A074Y2X1"/>
<evidence type="ECO:0000256" key="1">
    <source>
        <dbReference type="ARBA" id="ARBA00022679"/>
    </source>
</evidence>
<dbReference type="PANTHER" id="PTHR31896">
    <property type="entry name" value="FAMILY REGULATORY PROTEIN, PUTATIVE (AFU_ORTHOLOGUE AFUA_3G14730)-RELATED"/>
    <property type="match status" value="1"/>
</dbReference>
<dbReference type="OrthoDB" id="1862401at2759"/>